<dbReference type="Pfam" id="PF02825">
    <property type="entry name" value="WWE"/>
    <property type="match status" value="1"/>
</dbReference>
<organism evidence="4 8">
    <name type="scientific">Rotaria magnacalcarata</name>
    <dbReference type="NCBI Taxonomy" id="392030"/>
    <lineage>
        <taxon>Eukaryota</taxon>
        <taxon>Metazoa</taxon>
        <taxon>Spiralia</taxon>
        <taxon>Gnathifera</taxon>
        <taxon>Rotifera</taxon>
        <taxon>Eurotatoria</taxon>
        <taxon>Bdelloidea</taxon>
        <taxon>Philodinida</taxon>
        <taxon>Philodinidae</taxon>
        <taxon>Rotaria</taxon>
    </lineage>
</organism>
<accession>A0A815HK36</accession>
<evidence type="ECO:0000259" key="3">
    <source>
        <dbReference type="PROSITE" id="PS50918"/>
    </source>
</evidence>
<comment type="caution">
    <text evidence="4">The sequence shown here is derived from an EMBL/GenBank/DDBJ whole genome shotgun (WGS) entry which is preliminary data.</text>
</comment>
<evidence type="ECO:0000313" key="6">
    <source>
        <dbReference type="EMBL" id="CAF3760357.1"/>
    </source>
</evidence>
<dbReference type="EMBL" id="CAJOBH010000104">
    <property type="protein sequence ID" value="CAF3760357.1"/>
    <property type="molecule type" value="Genomic_DNA"/>
</dbReference>
<feature type="compositionally biased region" description="Low complexity" evidence="2">
    <location>
        <begin position="762"/>
        <end position="775"/>
    </location>
</feature>
<evidence type="ECO:0000313" key="7">
    <source>
        <dbReference type="EMBL" id="CAF3792770.1"/>
    </source>
</evidence>
<feature type="region of interest" description="Disordered" evidence="2">
    <location>
        <begin position="748"/>
        <end position="776"/>
    </location>
</feature>
<dbReference type="SMART" id="SM00678">
    <property type="entry name" value="WWE"/>
    <property type="match status" value="1"/>
</dbReference>
<proteinExistence type="predicted"/>
<dbReference type="Pfam" id="PF14377">
    <property type="entry name" value="UBM"/>
    <property type="match status" value="2"/>
</dbReference>
<gene>
    <name evidence="6" type="ORF">BYL167_LOCUS826</name>
    <name evidence="4" type="ORF">CJN711_LOCUS19631</name>
    <name evidence="7" type="ORF">GIL414_LOCUS640</name>
    <name evidence="5" type="ORF">KQP761_LOCUS30719</name>
</gene>
<evidence type="ECO:0000256" key="2">
    <source>
        <dbReference type="SAM" id="MobiDB-lite"/>
    </source>
</evidence>
<evidence type="ECO:0000313" key="5">
    <source>
        <dbReference type="EMBL" id="CAF1654789.1"/>
    </source>
</evidence>
<feature type="region of interest" description="Disordered" evidence="2">
    <location>
        <begin position="223"/>
        <end position="243"/>
    </location>
</feature>
<dbReference type="EMBL" id="CAJNOW010017119">
    <property type="protein sequence ID" value="CAF1654789.1"/>
    <property type="molecule type" value="Genomic_DNA"/>
</dbReference>
<reference evidence="4" key="1">
    <citation type="submission" date="2021-02" db="EMBL/GenBank/DDBJ databases">
        <authorList>
            <person name="Nowell W R."/>
        </authorList>
    </citation>
    <scope>NUCLEOTIDE SEQUENCE</scope>
</reference>
<feature type="region of interest" description="Disordered" evidence="2">
    <location>
        <begin position="1448"/>
        <end position="1508"/>
    </location>
</feature>
<feature type="domain" description="WWE" evidence="3">
    <location>
        <begin position="428"/>
        <end position="507"/>
    </location>
</feature>
<dbReference type="SUPFAM" id="SSF117839">
    <property type="entry name" value="WWE domain"/>
    <property type="match status" value="1"/>
</dbReference>
<dbReference type="InterPro" id="IPR018123">
    <property type="entry name" value="WWE-dom_subgr"/>
</dbReference>
<protein>
    <recommendedName>
        <fullName evidence="3">WWE domain-containing protein</fullName>
    </recommendedName>
</protein>
<dbReference type="Proteomes" id="UP000663834">
    <property type="component" value="Unassembled WGS sequence"/>
</dbReference>
<dbReference type="Proteomes" id="UP000681967">
    <property type="component" value="Unassembled WGS sequence"/>
</dbReference>
<feature type="compositionally biased region" description="Low complexity" evidence="2">
    <location>
        <begin position="1473"/>
        <end position="1492"/>
    </location>
</feature>
<sequence>MNDIYDASPSQVLDSALMLILRLVNVQSILESPHSIQNKLQADRSYFIPFNALHYLALTHESEFHTLTRSYSVLCDKPYLVKDHATKIINSILSIFSHILRGQSEIQKKLQEEEKQQSTTDHDLPNACVFVPNNATTFDEDLVQSTTMMRLTHEHADESLSQTNKNLEIVANYCVNHHQAVIPSQAQTTLADKDLEMASTLLLSLDKEIDEAALVNSIAALSTDGNTTSDTNESLSSNLPTNTESNNHSLIQNLDQQKPFSATEPLLKESLDRFTDSIMLRILDILPDTVYKLSELVVTTMHRNGIAWRDHFLEIIANDIKTSNLLLIDLLDKDLLHQNDEQLSLLFLNDHQNSVLFSRTLLMSLLFEEMPFPCARIAEKFSLIKYFCTLIHRTTDYLVKYNEKKTPTWLAPTFIFIDLYEKVSLASKRRSIISQTYRDFNRVWQWFDERVARWNSYPAPQNKQIDDAYTNGEPSCKIVIQRRNYILQFNTMLQTNQDTHKKRPIMLTFSKPTAKTNIDSSIPAQSSSPTAFVGSNTNLDNDDQPSHSRVHGVSITSSSTTGTKKMEFMETQQHDDTTTIKSLKDEYGLLLTSDCVHLIRMPVDPDAIHALLRLILRLTQASAFQGCASLITLIFRHILEDDSNLRLAMEKAIRQALTGNHGISIGVQPACPGSHELNVILCILGPAMTRAPDIFLEVAPNVLQLIPPSTNRLPGSISRFLNPFLNDDDHHAQRNTLMGPLLLHARPATSQTTTDQNSQMHSTRSITSSSTTTTTNDTVGELAERLLVDLLDFLLANEDTNALKRLLSKSTVLRILAELIHSYANVAKFLSTKTFSLQDNQTCSVLSYILEHLLPGTNTQQFEYDKDLPALCRLFLIALAACNHCLESQISFVNEVKMSLNKISVLPECDEKHMRLQAIANIINAIIKSSSASQQEQHRVSQLINNNMITVMYKHGLINDLAKMIHSIELSSSKLVDTVNAVLKPMEILSHAINHATSLHVQNDSHPHATRRAPIKQTIRSDVSTQEDRTVRYDEQQLIATVTHTSRSVEQRQKIYSNAIPTPERNTNGMSRLSTAEDIEDAVERYDFMLLFSKTTFLCTFFASFFDSDMDAAIAWQDDDEGDDESTQFDDEVSSKTRNNFISRTDIDPILISNLRVDLVPPPPPMSVPALHPLLVHHADNQLNSGAFSHLCRLNGTTASDQTIINVLTTPENPSSTPSFRQPNTPTATVLTGQTAIARSTLKASDNVPGKATTGILVGSGNDSDAKPFLHDQVLIDVASKTNEGNENIDGTNIYIIQTALARWIEENIVLDGSYVHDTVLALKSKITDPLGKQYEADLQQTLAVKKAKEEEEHKNHSEERARKEADAAQTVASPSTATTSTSTVDQQQNEATTLTAPIVTISFSTEYIQHVNDIVMTSPEQQRSLRVSSAFETVQDVGASLILARTNESSQPEVTASSVTADAGKSSLPTEAMSASGQSSSQSATSPTTSMEINHPSPGKENQVEPQQITIDTASSAETITEQIPSSTTIEQPAVEATATSDNAAAMGAAGSATTTSSSTTAPAATTSPPVEAEVEWTTLVIDGREFRVPKPLEIDPSFLAALPEELRQEILTDQIRNFEHEENLRRAQRAAAYAAVNSTATLTSQLNDGKNNDNSTARANQATSEAVIGEINPQFISLLPSENREKLLADRRPTAVKTAAMNDVNLPDSDLAEFLRRLQSRLRQQVLSNMDENLIGPLPKDMANKGHSLRVPMRTQQQQKYLCERMMRNRHDMMNMLRNTTHHSTRPKHIYDVSTSQEARDNRFVRQLPSQYILRTENNLGALNGNTSRIASCDRQLLDYESICCLLVLLFMNDARLNFPCLKNVVKNLCRHQLTRQWIIKALLSIINKSTGVTECDEPTSTPGAPTLIHKSLTINNNENEIEKITNINPSWLTINFERAFGIRTNVFRIEHCGHTKCYDSMRFSVHAQACPTVCRQVLESLTILAESFPEQFLSLPIINTNNEQQVFVPASEHTTKTDLSDQQLITTPSKASPTVRDLSFWELLLKLDQSFSNRSLANSLPDISSIVVRNSNINTTTDNNQRTKLTSNINDTNTNEIDFESSPLATILFMLDHPILNKNTQLMDKLFTLLSFMSQSFQMYVITKKEVSLSPIPLAAETTTTNSMQQQITDQTLGTNNINNKLVVLDDQVVLGLQLDLVVKTLISKSCTKDGLEYAIVLLLNMSHINQATRDKILHLLVNGIHLLGKNVSEEIRQLHWEVQDYLTKNKSTTATGNDDESVKLFDSKKTIRSANIPAMNIDLNNKQLDLELPAMVMLTSKPSNQQFLLRILKVIMQLHEETKKEQLNAQQHFEAELNALIRRLEILHQSLRSPVSSDNNNQQNEILQSIDDLSNRIEQMHVHLRAVLNLNTIEQRRQLFSQREAIDSN</sequence>
<dbReference type="GO" id="GO:0008270">
    <property type="term" value="F:zinc ion binding"/>
    <property type="evidence" value="ECO:0007669"/>
    <property type="project" value="InterPro"/>
</dbReference>
<dbReference type="Gene3D" id="3.30.720.50">
    <property type="match status" value="1"/>
</dbReference>
<dbReference type="InterPro" id="IPR037197">
    <property type="entry name" value="WWE_dom_sf"/>
</dbReference>
<feature type="compositionally biased region" description="Low complexity" evidence="2">
    <location>
        <begin position="1368"/>
        <end position="1389"/>
    </location>
</feature>
<evidence type="ECO:0000313" key="8">
    <source>
        <dbReference type="Proteomes" id="UP000663855"/>
    </source>
</evidence>
<name>A0A815HK36_9BILA</name>
<dbReference type="OrthoDB" id="8068875at2759"/>
<dbReference type="EMBL" id="CAJNOV010009216">
    <property type="protein sequence ID" value="CAF1355151.1"/>
    <property type="molecule type" value="Genomic_DNA"/>
</dbReference>
<feature type="compositionally biased region" description="Low complexity" evidence="2">
    <location>
        <begin position="1546"/>
        <end position="1569"/>
    </location>
</feature>
<dbReference type="Proteomes" id="UP000663855">
    <property type="component" value="Unassembled WGS sequence"/>
</dbReference>
<dbReference type="PROSITE" id="PS50918">
    <property type="entry name" value="WWE"/>
    <property type="match status" value="1"/>
</dbReference>
<feature type="region of interest" description="Disordered" evidence="2">
    <location>
        <begin position="1546"/>
        <end position="1572"/>
    </location>
</feature>
<evidence type="ECO:0000313" key="4">
    <source>
        <dbReference type="EMBL" id="CAF1355151.1"/>
    </source>
</evidence>
<dbReference type="EMBL" id="CAJOBJ010000080">
    <property type="protein sequence ID" value="CAF3792770.1"/>
    <property type="molecule type" value="Genomic_DNA"/>
</dbReference>
<feature type="compositionally biased region" description="Polar residues" evidence="2">
    <location>
        <begin position="748"/>
        <end position="761"/>
    </location>
</feature>
<feature type="region of interest" description="Disordered" evidence="2">
    <location>
        <begin position="1346"/>
        <end position="1390"/>
    </location>
</feature>
<dbReference type="GO" id="GO:0016740">
    <property type="term" value="F:transferase activity"/>
    <property type="evidence" value="ECO:0007669"/>
    <property type="project" value="UniProtKB-KW"/>
</dbReference>
<feature type="compositionally biased region" description="Polar residues" evidence="2">
    <location>
        <begin position="1448"/>
        <end position="1461"/>
    </location>
</feature>
<dbReference type="InterPro" id="IPR025527">
    <property type="entry name" value="HUWE1/Rev1_UBM"/>
</dbReference>
<feature type="region of interest" description="Disordered" evidence="2">
    <location>
        <begin position="542"/>
        <end position="561"/>
    </location>
</feature>
<dbReference type="Proteomes" id="UP000681720">
    <property type="component" value="Unassembled WGS sequence"/>
</dbReference>
<dbReference type="InterPro" id="IPR004170">
    <property type="entry name" value="WWE_dom"/>
</dbReference>
<keyword evidence="1" id="KW-0808">Transferase</keyword>
<evidence type="ECO:0000256" key="1">
    <source>
        <dbReference type="ARBA" id="ARBA00022679"/>
    </source>
</evidence>
<feature type="compositionally biased region" description="Basic and acidic residues" evidence="2">
    <location>
        <begin position="1347"/>
        <end position="1367"/>
    </location>
</feature>